<dbReference type="EMBL" id="ABDF02000004">
    <property type="protein sequence ID" value="EHK24599.1"/>
    <property type="molecule type" value="Genomic_DNA"/>
</dbReference>
<dbReference type="GeneID" id="25799003"/>
<gene>
    <name evidence="1" type="ORF">TRIVIDRAFT_91613</name>
</gene>
<evidence type="ECO:0000313" key="1">
    <source>
        <dbReference type="EMBL" id="EHK24599.1"/>
    </source>
</evidence>
<proteinExistence type="predicted"/>
<dbReference type="InParanoid" id="G9MMN1"/>
<organism evidence="1 2">
    <name type="scientific">Hypocrea virens (strain Gv29-8 / FGSC 10586)</name>
    <name type="common">Gliocladium virens</name>
    <name type="synonym">Trichoderma virens</name>
    <dbReference type="NCBI Taxonomy" id="413071"/>
    <lineage>
        <taxon>Eukaryota</taxon>
        <taxon>Fungi</taxon>
        <taxon>Dikarya</taxon>
        <taxon>Ascomycota</taxon>
        <taxon>Pezizomycotina</taxon>
        <taxon>Sordariomycetes</taxon>
        <taxon>Hypocreomycetidae</taxon>
        <taxon>Hypocreales</taxon>
        <taxon>Hypocreaceae</taxon>
        <taxon>Trichoderma</taxon>
    </lineage>
</organism>
<dbReference type="VEuPathDB" id="FungiDB:TRIVIDRAFT_91613"/>
<protein>
    <submittedName>
        <fullName evidence="1">Uncharacterized protein</fullName>
    </submittedName>
</protein>
<accession>G9MMN1</accession>
<sequence length="89" mass="10367">MADDIYKHGPSYHPLHVFVLNDDPVHRGDQPWLIVSHTQSHMLYCMAFARTHKRLCADCILVYMNRAEAVPDSYSWSSQSWKNPPLTMH</sequence>
<dbReference type="HOGENOM" id="CLU_2455025_0_0_1"/>
<dbReference type="RefSeq" id="XP_013958802.1">
    <property type="nucleotide sequence ID" value="XM_014103327.1"/>
</dbReference>
<keyword evidence="2" id="KW-1185">Reference proteome</keyword>
<dbReference type="AlphaFoldDB" id="G9MMN1"/>
<comment type="caution">
    <text evidence="1">The sequence shown here is derived from an EMBL/GenBank/DDBJ whole genome shotgun (WGS) entry which is preliminary data.</text>
</comment>
<evidence type="ECO:0000313" key="2">
    <source>
        <dbReference type="Proteomes" id="UP000007115"/>
    </source>
</evidence>
<name>G9MMN1_HYPVG</name>
<dbReference type="Proteomes" id="UP000007115">
    <property type="component" value="Unassembled WGS sequence"/>
</dbReference>
<reference evidence="1 2" key="1">
    <citation type="journal article" date="2011" name="Genome Biol.">
        <title>Comparative genome sequence analysis underscores mycoparasitism as the ancestral life style of Trichoderma.</title>
        <authorList>
            <person name="Kubicek C.P."/>
            <person name="Herrera-Estrella A."/>
            <person name="Seidl-Seiboth V."/>
            <person name="Martinez D.A."/>
            <person name="Druzhinina I.S."/>
            <person name="Thon M."/>
            <person name="Zeilinger S."/>
            <person name="Casas-Flores S."/>
            <person name="Horwitz B.A."/>
            <person name="Mukherjee P.K."/>
            <person name="Mukherjee M."/>
            <person name="Kredics L."/>
            <person name="Alcaraz L.D."/>
            <person name="Aerts A."/>
            <person name="Antal Z."/>
            <person name="Atanasova L."/>
            <person name="Cervantes-Badillo M.G."/>
            <person name="Challacombe J."/>
            <person name="Chertkov O."/>
            <person name="McCluskey K."/>
            <person name="Coulpier F."/>
            <person name="Deshpande N."/>
            <person name="von Doehren H."/>
            <person name="Ebbole D.J."/>
            <person name="Esquivel-Naranjo E.U."/>
            <person name="Fekete E."/>
            <person name="Flipphi M."/>
            <person name="Glaser F."/>
            <person name="Gomez-Rodriguez E.Y."/>
            <person name="Gruber S."/>
            <person name="Han C."/>
            <person name="Henrissat B."/>
            <person name="Hermosa R."/>
            <person name="Hernandez-Onate M."/>
            <person name="Karaffa L."/>
            <person name="Kosti I."/>
            <person name="Le Crom S."/>
            <person name="Lindquist E."/>
            <person name="Lucas S."/>
            <person name="Luebeck M."/>
            <person name="Luebeck P.S."/>
            <person name="Margeot A."/>
            <person name="Metz B."/>
            <person name="Misra M."/>
            <person name="Nevalainen H."/>
            <person name="Omann M."/>
            <person name="Packer N."/>
            <person name="Perrone G."/>
            <person name="Uresti-Rivera E.E."/>
            <person name="Salamov A."/>
            <person name="Schmoll M."/>
            <person name="Seiboth B."/>
            <person name="Shapiro H."/>
            <person name="Sukno S."/>
            <person name="Tamayo-Ramos J.A."/>
            <person name="Tisch D."/>
            <person name="Wiest A."/>
            <person name="Wilkinson H.H."/>
            <person name="Zhang M."/>
            <person name="Coutinho P.M."/>
            <person name="Kenerley C.M."/>
            <person name="Monte E."/>
            <person name="Baker S.E."/>
            <person name="Grigoriev I.V."/>
        </authorList>
    </citation>
    <scope>NUCLEOTIDE SEQUENCE [LARGE SCALE GENOMIC DNA]</scope>
    <source>
        <strain evidence="2">Gv29-8 / FGSC 10586</strain>
    </source>
</reference>